<evidence type="ECO:0000256" key="1">
    <source>
        <dbReference type="SAM" id="MobiDB-lite"/>
    </source>
</evidence>
<keyword evidence="3" id="KW-1185">Reference proteome</keyword>
<dbReference type="Proteomes" id="UP001430953">
    <property type="component" value="Unassembled WGS sequence"/>
</dbReference>
<proteinExistence type="predicted"/>
<sequence length="88" mass="9508">MRGGGGLGKTRASTQQRQRSTQLHPPSSTKVSSPPINNYTNRSRFVGRSAISAEYSGEEQARDGYPASAEQLLITGRTFNSAEAHADR</sequence>
<comment type="caution">
    <text evidence="2">The sequence shown here is derived from an EMBL/GenBank/DDBJ whole genome shotgun (WGS) entry which is preliminary data.</text>
</comment>
<reference evidence="2 3" key="1">
    <citation type="submission" date="2023-03" db="EMBL/GenBank/DDBJ databases">
        <title>High recombination rates correlate with genetic variation in Cardiocondyla obscurior ants.</title>
        <authorList>
            <person name="Errbii M."/>
        </authorList>
    </citation>
    <scope>NUCLEOTIDE SEQUENCE [LARGE SCALE GENOMIC DNA]</scope>
    <source>
        <strain evidence="2">Alpha-2009</strain>
        <tissue evidence="2">Whole body</tissue>
    </source>
</reference>
<gene>
    <name evidence="2" type="ORF">PUN28_011486</name>
</gene>
<accession>A0AAW2FE06</accession>
<organism evidence="2 3">
    <name type="scientific">Cardiocondyla obscurior</name>
    <dbReference type="NCBI Taxonomy" id="286306"/>
    <lineage>
        <taxon>Eukaryota</taxon>
        <taxon>Metazoa</taxon>
        <taxon>Ecdysozoa</taxon>
        <taxon>Arthropoda</taxon>
        <taxon>Hexapoda</taxon>
        <taxon>Insecta</taxon>
        <taxon>Pterygota</taxon>
        <taxon>Neoptera</taxon>
        <taxon>Endopterygota</taxon>
        <taxon>Hymenoptera</taxon>
        <taxon>Apocrita</taxon>
        <taxon>Aculeata</taxon>
        <taxon>Formicoidea</taxon>
        <taxon>Formicidae</taxon>
        <taxon>Myrmicinae</taxon>
        <taxon>Cardiocondyla</taxon>
    </lineage>
</organism>
<protein>
    <submittedName>
        <fullName evidence="2">Uncharacterized protein</fullName>
    </submittedName>
</protein>
<feature type="region of interest" description="Disordered" evidence="1">
    <location>
        <begin position="1"/>
        <end position="47"/>
    </location>
</feature>
<dbReference type="EMBL" id="JADYXP020000011">
    <property type="protein sequence ID" value="KAL0114204.1"/>
    <property type="molecule type" value="Genomic_DNA"/>
</dbReference>
<dbReference type="AlphaFoldDB" id="A0AAW2FE06"/>
<feature type="compositionally biased region" description="Low complexity" evidence="1">
    <location>
        <begin position="13"/>
        <end position="22"/>
    </location>
</feature>
<evidence type="ECO:0000313" key="3">
    <source>
        <dbReference type="Proteomes" id="UP001430953"/>
    </source>
</evidence>
<evidence type="ECO:0000313" key="2">
    <source>
        <dbReference type="EMBL" id="KAL0114204.1"/>
    </source>
</evidence>
<feature type="compositionally biased region" description="Polar residues" evidence="1">
    <location>
        <begin position="23"/>
        <end position="43"/>
    </location>
</feature>
<name>A0AAW2FE06_9HYME</name>